<dbReference type="EMBL" id="BAAANT010000047">
    <property type="protein sequence ID" value="GAA2155700.1"/>
    <property type="molecule type" value="Genomic_DNA"/>
</dbReference>
<reference evidence="1 2" key="1">
    <citation type="journal article" date="2019" name="Int. J. Syst. Evol. Microbiol.">
        <title>The Global Catalogue of Microorganisms (GCM) 10K type strain sequencing project: providing services to taxonomists for standard genome sequencing and annotation.</title>
        <authorList>
            <consortium name="The Broad Institute Genomics Platform"/>
            <consortium name="The Broad Institute Genome Sequencing Center for Infectious Disease"/>
            <person name="Wu L."/>
            <person name="Ma J."/>
        </authorList>
    </citation>
    <scope>NUCLEOTIDE SEQUENCE [LARGE SCALE GENOMIC DNA]</scope>
    <source>
        <strain evidence="1 2">JCM 14560</strain>
    </source>
</reference>
<dbReference type="InterPro" id="IPR011990">
    <property type="entry name" value="TPR-like_helical_dom_sf"/>
</dbReference>
<protein>
    <recommendedName>
        <fullName evidence="3">Tetratricopeptide repeat protein</fullName>
    </recommendedName>
</protein>
<name>A0ABN3A8F9_9ACTN</name>
<dbReference type="RefSeq" id="WP_344468747.1">
    <property type="nucleotide sequence ID" value="NZ_BAAANT010000047.1"/>
</dbReference>
<evidence type="ECO:0008006" key="3">
    <source>
        <dbReference type="Google" id="ProtNLM"/>
    </source>
</evidence>
<keyword evidence="2" id="KW-1185">Reference proteome</keyword>
<evidence type="ECO:0000313" key="2">
    <source>
        <dbReference type="Proteomes" id="UP001422759"/>
    </source>
</evidence>
<evidence type="ECO:0000313" key="1">
    <source>
        <dbReference type="EMBL" id="GAA2155700.1"/>
    </source>
</evidence>
<accession>A0ABN3A8F9</accession>
<dbReference type="Proteomes" id="UP001422759">
    <property type="component" value="Unassembled WGS sequence"/>
</dbReference>
<gene>
    <name evidence="1" type="ORF">GCM10009760_55850</name>
</gene>
<dbReference type="SUPFAM" id="SSF48452">
    <property type="entry name" value="TPR-like"/>
    <property type="match status" value="1"/>
</dbReference>
<dbReference type="Gene3D" id="1.25.40.10">
    <property type="entry name" value="Tetratricopeptide repeat domain"/>
    <property type="match status" value="1"/>
</dbReference>
<proteinExistence type="predicted"/>
<organism evidence="1 2">
    <name type="scientific">Kitasatospora kazusensis</name>
    <dbReference type="NCBI Taxonomy" id="407974"/>
    <lineage>
        <taxon>Bacteria</taxon>
        <taxon>Bacillati</taxon>
        <taxon>Actinomycetota</taxon>
        <taxon>Actinomycetes</taxon>
        <taxon>Kitasatosporales</taxon>
        <taxon>Streptomycetaceae</taxon>
        <taxon>Kitasatospora</taxon>
    </lineage>
</organism>
<comment type="caution">
    <text evidence="1">The sequence shown here is derived from an EMBL/GenBank/DDBJ whole genome shotgun (WGS) entry which is preliminary data.</text>
</comment>
<sequence>MDAADLDYQARTLSGCIPPLLVTRLLELGHTEEVEFQAGRGEWFCAREWARLRGDQGQQGQALEVLAPYVATGWWPAARAQAELLEGWGRVEEAIALSRPYAQAGDRSALEFFARLLARHDHSDEAFALLRTGIEDWFLAAALVDVAEGTGLDEEAAALLTGRNDAGHPCGDPGKNNPGCDSRRTEPSNAVGLLAAIRERQGRIEDAIALLRTRDATSVNGRDQLADLLARHDRIEELRAYAASEYHGHAARRLAEMLEEHGDVEGAIDVYRQPGESLARRCHGAVQLSQLLARHGRGDEAIEVMRTLADSPGGADDWIVDTLCTLYADHGRSQDGLAYLDALKARRGGEEEWDYSRMRLPLMAHCGLLDEAIEQARAHPEGGTWYAAWSISDLLAQAGRTDEAIAVLEQHAPSNSSVLAQRLVDLGRIKDAVRVLQQPRIKPATPTWDGAFSVEPPF</sequence>